<dbReference type="Pfam" id="PF00235">
    <property type="entry name" value="Profilin"/>
    <property type="match status" value="1"/>
</dbReference>
<dbReference type="SUPFAM" id="SSF55770">
    <property type="entry name" value="Profilin (actin-binding protein)"/>
    <property type="match status" value="1"/>
</dbReference>
<proteinExistence type="predicted"/>
<reference evidence="1 2" key="1">
    <citation type="journal article" date="2019" name="Int. J. Syst. Evol. Microbiol.">
        <title>The Global Catalogue of Microorganisms (GCM) 10K type strain sequencing project: providing services to taxonomists for standard genome sequencing and annotation.</title>
        <authorList>
            <consortium name="The Broad Institute Genomics Platform"/>
            <consortium name="The Broad Institute Genome Sequencing Center for Infectious Disease"/>
            <person name="Wu L."/>
            <person name="Ma J."/>
        </authorList>
    </citation>
    <scope>NUCLEOTIDE SEQUENCE [LARGE SCALE GENOMIC DNA]</scope>
    <source>
        <strain evidence="1 2">JCM 4565</strain>
    </source>
</reference>
<protein>
    <recommendedName>
        <fullName evidence="3">Profilin</fullName>
    </recommendedName>
</protein>
<evidence type="ECO:0000313" key="1">
    <source>
        <dbReference type="EMBL" id="GAA0347515.1"/>
    </source>
</evidence>
<organism evidence="1 2">
    <name type="scientific">Streptomyces blastmyceticus</name>
    <dbReference type="NCBI Taxonomy" id="68180"/>
    <lineage>
        <taxon>Bacteria</taxon>
        <taxon>Bacillati</taxon>
        <taxon>Actinomycetota</taxon>
        <taxon>Actinomycetes</taxon>
        <taxon>Kitasatosporales</taxon>
        <taxon>Streptomycetaceae</taxon>
        <taxon>Streptomyces</taxon>
    </lineage>
</organism>
<dbReference type="EMBL" id="BAAABW010000013">
    <property type="protein sequence ID" value="GAA0347515.1"/>
    <property type="molecule type" value="Genomic_DNA"/>
</dbReference>
<dbReference type="InterPro" id="IPR036140">
    <property type="entry name" value="PFN_sf"/>
</dbReference>
<evidence type="ECO:0000313" key="2">
    <source>
        <dbReference type="Proteomes" id="UP001500063"/>
    </source>
</evidence>
<dbReference type="Gene3D" id="3.30.450.30">
    <property type="entry name" value="Dynein light chain 2a, cytoplasmic"/>
    <property type="match status" value="1"/>
</dbReference>
<dbReference type="Proteomes" id="UP001500063">
    <property type="component" value="Unassembled WGS sequence"/>
</dbReference>
<keyword evidence="2" id="KW-1185">Reference proteome</keyword>
<comment type="caution">
    <text evidence="1">The sequence shown here is derived from an EMBL/GenBank/DDBJ whole genome shotgun (WGS) entry which is preliminary data.</text>
</comment>
<sequence length="145" mass="15278">MSDWQTSLEANLISTGNVLAAGLAYSNGEIFAAAAADGDAWEQLYNPDSNEAETIAKVFDFSTPPGLAWIGGHKYTVSSRDTEAEVEGASGRAVLAVLQGGEKGASLLYLEDLGQILIAVHDETRRLGGASRMALLSYASSFYGE</sequence>
<name>A0ABN0WV16_9ACTN</name>
<gene>
    <name evidence="1" type="ORF">GCM10010319_25140</name>
</gene>
<accession>A0ABN0WV16</accession>
<dbReference type="InterPro" id="IPR048278">
    <property type="entry name" value="PFN"/>
</dbReference>
<evidence type="ECO:0008006" key="3">
    <source>
        <dbReference type="Google" id="ProtNLM"/>
    </source>
</evidence>